<feature type="region of interest" description="Disordered" evidence="1">
    <location>
        <begin position="29"/>
        <end position="53"/>
    </location>
</feature>
<accession>A0A699ULQ9</accession>
<feature type="non-terminal residue" evidence="2">
    <location>
        <position position="142"/>
    </location>
</feature>
<dbReference type="AlphaFoldDB" id="A0A699ULQ9"/>
<name>A0A699ULQ9_TANCI</name>
<evidence type="ECO:0000256" key="1">
    <source>
        <dbReference type="SAM" id="MobiDB-lite"/>
    </source>
</evidence>
<sequence>VGYTRKAPAPDCLASSKKTTFYRSVTGSLDGYPALAGGAPPRRPPRGRGRFRQPIIVGASRRQIRETGRGAARLRGADGVASAASRLRAPPTWRRSWWLRPGGLLPRPRRGRAAPGSPPNNRASPSRARPVAGAARPAKMRR</sequence>
<gene>
    <name evidence="2" type="ORF">Tci_896061</name>
</gene>
<feature type="compositionally biased region" description="Low complexity" evidence="1">
    <location>
        <begin position="122"/>
        <end position="142"/>
    </location>
</feature>
<protein>
    <submittedName>
        <fullName evidence="2">Uncharacterized protein</fullName>
    </submittedName>
</protein>
<dbReference type="EMBL" id="BKCJ011349801">
    <property type="protein sequence ID" value="GFD24092.1"/>
    <property type="molecule type" value="Genomic_DNA"/>
</dbReference>
<feature type="compositionally biased region" description="Low complexity" evidence="1">
    <location>
        <begin position="31"/>
        <end position="40"/>
    </location>
</feature>
<feature type="region of interest" description="Disordered" evidence="1">
    <location>
        <begin position="98"/>
        <end position="142"/>
    </location>
</feature>
<evidence type="ECO:0000313" key="2">
    <source>
        <dbReference type="EMBL" id="GFD24092.1"/>
    </source>
</evidence>
<reference evidence="2" key="1">
    <citation type="journal article" date="2019" name="Sci. Rep.">
        <title>Draft genome of Tanacetum cinerariifolium, the natural source of mosquito coil.</title>
        <authorList>
            <person name="Yamashiro T."/>
            <person name="Shiraishi A."/>
            <person name="Satake H."/>
            <person name="Nakayama K."/>
        </authorList>
    </citation>
    <scope>NUCLEOTIDE SEQUENCE</scope>
</reference>
<comment type="caution">
    <text evidence="2">The sequence shown here is derived from an EMBL/GenBank/DDBJ whole genome shotgun (WGS) entry which is preliminary data.</text>
</comment>
<feature type="non-terminal residue" evidence="2">
    <location>
        <position position="1"/>
    </location>
</feature>
<organism evidence="2">
    <name type="scientific">Tanacetum cinerariifolium</name>
    <name type="common">Dalmatian daisy</name>
    <name type="synonym">Chrysanthemum cinerariifolium</name>
    <dbReference type="NCBI Taxonomy" id="118510"/>
    <lineage>
        <taxon>Eukaryota</taxon>
        <taxon>Viridiplantae</taxon>
        <taxon>Streptophyta</taxon>
        <taxon>Embryophyta</taxon>
        <taxon>Tracheophyta</taxon>
        <taxon>Spermatophyta</taxon>
        <taxon>Magnoliopsida</taxon>
        <taxon>eudicotyledons</taxon>
        <taxon>Gunneridae</taxon>
        <taxon>Pentapetalae</taxon>
        <taxon>asterids</taxon>
        <taxon>campanulids</taxon>
        <taxon>Asterales</taxon>
        <taxon>Asteraceae</taxon>
        <taxon>Asteroideae</taxon>
        <taxon>Anthemideae</taxon>
        <taxon>Anthemidinae</taxon>
        <taxon>Tanacetum</taxon>
    </lineage>
</organism>
<proteinExistence type="predicted"/>